<sequence>MWYTAELAIPANTSSSSPVSTTIHASKGKIKRVRVRFPRGGAFLVKGKIKSGHFDLAPYNPEGWLSGNGDTIEFDENIDLKGESNIITFQGHSAGTIFSHKIYFGLLIEPERPVSVEPSVIEYFKGLLGKWIGR</sequence>
<dbReference type="AlphaFoldDB" id="A0A6H2A1P2"/>
<evidence type="ECO:0000313" key="2">
    <source>
        <dbReference type="EMBL" id="QJH98603.1"/>
    </source>
</evidence>
<gene>
    <name evidence="1" type="ORF">TM448A03585_0008</name>
    <name evidence="2" type="ORF">TM448B01345_0021</name>
</gene>
<evidence type="ECO:0000313" key="1">
    <source>
        <dbReference type="EMBL" id="QJA53487.1"/>
    </source>
</evidence>
<name>A0A6H2A1P2_9ZZZZ</name>
<accession>A0A6H2A1P2</accession>
<dbReference type="EMBL" id="MT144425">
    <property type="protein sequence ID" value="QJA53487.1"/>
    <property type="molecule type" value="Genomic_DNA"/>
</dbReference>
<dbReference type="EMBL" id="MT144742">
    <property type="protein sequence ID" value="QJH98603.1"/>
    <property type="molecule type" value="Genomic_DNA"/>
</dbReference>
<organism evidence="1">
    <name type="scientific">viral metagenome</name>
    <dbReference type="NCBI Taxonomy" id="1070528"/>
    <lineage>
        <taxon>unclassified sequences</taxon>
        <taxon>metagenomes</taxon>
        <taxon>organismal metagenomes</taxon>
    </lineage>
</organism>
<proteinExistence type="predicted"/>
<protein>
    <submittedName>
        <fullName evidence="1">Uncharacterized protein</fullName>
    </submittedName>
</protein>
<reference evidence="1" key="1">
    <citation type="submission" date="2020-03" db="EMBL/GenBank/DDBJ databases">
        <title>The deep terrestrial virosphere.</title>
        <authorList>
            <person name="Holmfeldt K."/>
            <person name="Nilsson E."/>
            <person name="Simone D."/>
            <person name="Lopez-Fernandez M."/>
            <person name="Wu X."/>
            <person name="de Brujin I."/>
            <person name="Lundin D."/>
            <person name="Andersson A."/>
            <person name="Bertilsson S."/>
            <person name="Dopson M."/>
        </authorList>
    </citation>
    <scope>NUCLEOTIDE SEQUENCE</scope>
    <source>
        <strain evidence="1">TM448A03585</strain>
        <strain evidence="2">TM448B01345</strain>
    </source>
</reference>